<keyword evidence="3" id="KW-1185">Reference proteome</keyword>
<dbReference type="Proteomes" id="UP001500547">
    <property type="component" value="Unassembled WGS sequence"/>
</dbReference>
<dbReference type="RefSeq" id="WP_345533995.1">
    <property type="nucleotide sequence ID" value="NZ_BAABLD010000015.1"/>
</dbReference>
<keyword evidence="1" id="KW-0732">Signal</keyword>
<dbReference type="Gene3D" id="2.60.120.1140">
    <property type="entry name" value="Protein of unknown function DUF192"/>
    <property type="match status" value="1"/>
</dbReference>
<protein>
    <recommendedName>
        <fullName evidence="4">DUF192 domain-containing protein</fullName>
    </recommendedName>
</protein>
<evidence type="ECO:0000256" key="1">
    <source>
        <dbReference type="SAM" id="SignalP"/>
    </source>
</evidence>
<dbReference type="Pfam" id="PF02643">
    <property type="entry name" value="DUF192"/>
    <property type="match status" value="1"/>
</dbReference>
<accession>A0ABP9QZ59</accession>
<evidence type="ECO:0000313" key="3">
    <source>
        <dbReference type="Proteomes" id="UP001500547"/>
    </source>
</evidence>
<reference evidence="3" key="1">
    <citation type="journal article" date="2019" name="Int. J. Syst. Evol. Microbiol.">
        <title>The Global Catalogue of Microorganisms (GCM) 10K type strain sequencing project: providing services to taxonomists for standard genome sequencing and annotation.</title>
        <authorList>
            <consortium name="The Broad Institute Genomics Platform"/>
            <consortium name="The Broad Institute Genome Sequencing Center for Infectious Disease"/>
            <person name="Wu L."/>
            <person name="Ma J."/>
        </authorList>
    </citation>
    <scope>NUCLEOTIDE SEQUENCE [LARGE SCALE GENOMIC DNA]</scope>
    <source>
        <strain evidence="3">JCM 18715</strain>
    </source>
</reference>
<evidence type="ECO:0008006" key="4">
    <source>
        <dbReference type="Google" id="ProtNLM"/>
    </source>
</evidence>
<name>A0ABP9QZ59_9RHOO</name>
<dbReference type="InterPro" id="IPR003795">
    <property type="entry name" value="DUF192"/>
</dbReference>
<dbReference type="EMBL" id="BAABLD010000015">
    <property type="protein sequence ID" value="GAA5169416.1"/>
    <property type="molecule type" value="Genomic_DNA"/>
</dbReference>
<dbReference type="PANTHER" id="PTHR37953:SF1">
    <property type="entry name" value="UPF0127 PROTEIN MJ1496"/>
    <property type="match status" value="1"/>
</dbReference>
<proteinExistence type="predicted"/>
<feature type="chain" id="PRO_5045671414" description="DUF192 domain-containing protein" evidence="1">
    <location>
        <begin position="19"/>
        <end position="140"/>
    </location>
</feature>
<comment type="caution">
    <text evidence="2">The sequence shown here is derived from an EMBL/GenBank/DDBJ whole genome shotgun (WGS) entry which is preliminary data.</text>
</comment>
<dbReference type="PANTHER" id="PTHR37953">
    <property type="entry name" value="UPF0127 PROTEIN MJ1496"/>
    <property type="match status" value="1"/>
</dbReference>
<dbReference type="InterPro" id="IPR038695">
    <property type="entry name" value="Saro_0823-like_sf"/>
</dbReference>
<evidence type="ECO:0000313" key="2">
    <source>
        <dbReference type="EMBL" id="GAA5169416.1"/>
    </source>
</evidence>
<feature type="signal peptide" evidence="1">
    <location>
        <begin position="1"/>
        <end position="18"/>
    </location>
</feature>
<organism evidence="2 3">
    <name type="scientific">Viridibacterium curvum</name>
    <dbReference type="NCBI Taxonomy" id="1101404"/>
    <lineage>
        <taxon>Bacteria</taxon>
        <taxon>Pseudomonadati</taxon>
        <taxon>Pseudomonadota</taxon>
        <taxon>Betaproteobacteria</taxon>
        <taxon>Rhodocyclales</taxon>
        <taxon>Rhodocyclaceae</taxon>
        <taxon>Viridibacterium</taxon>
    </lineage>
</organism>
<gene>
    <name evidence="2" type="ORF">GCM10025770_30820</name>
</gene>
<sequence>MRILASLLLSLAALSAQAEVSFTRTALQIGMYRIDAEVADTDAERQQGLMFRKSMAPNAGMLFVFPIASQHCFWMKNTDLPLSIAFIDSDGRIINIEDMKPQTETSHCALKPAQYALEMNKGWFKDKGLKAGSKVSGLPR</sequence>